<dbReference type="GO" id="GO:0005743">
    <property type="term" value="C:mitochondrial inner membrane"/>
    <property type="evidence" value="ECO:0007669"/>
    <property type="project" value="TreeGrafter"/>
</dbReference>
<dbReference type="PhylomeDB" id="A0A061B577"/>
<dbReference type="GO" id="GO:0006654">
    <property type="term" value="P:phosphatidic acid biosynthetic process"/>
    <property type="evidence" value="ECO:0007669"/>
    <property type="project" value="TreeGrafter"/>
</dbReference>
<dbReference type="EMBL" id="LK052895">
    <property type="protein sequence ID" value="CDR42831.1"/>
    <property type="molecule type" value="Genomic_DNA"/>
</dbReference>
<dbReference type="PANTHER" id="PTHR42886:SF23">
    <property type="entry name" value="1-ACYLGLYCEROL-3-PHOSPHATE O-ACYLTRANSFERASE ICT1-RELATED"/>
    <property type="match status" value="1"/>
</dbReference>
<protein>
    <submittedName>
        <fullName evidence="2">CYFA0S10e02806g1_1</fullName>
    </submittedName>
</protein>
<dbReference type="GO" id="GO:0004623">
    <property type="term" value="F:phospholipase A2 activity"/>
    <property type="evidence" value="ECO:0007669"/>
    <property type="project" value="TreeGrafter"/>
</dbReference>
<dbReference type="OrthoDB" id="7457040at2759"/>
<proteinExistence type="predicted"/>
<dbReference type="InterPro" id="IPR029058">
    <property type="entry name" value="AB_hydrolase_fold"/>
</dbReference>
<dbReference type="Pfam" id="PF00561">
    <property type="entry name" value="Abhydrolase_1"/>
    <property type="match status" value="1"/>
</dbReference>
<dbReference type="SUPFAM" id="SSF53474">
    <property type="entry name" value="alpha/beta-Hydrolases"/>
    <property type="match status" value="1"/>
</dbReference>
<name>A0A061B577_CYBFA</name>
<sequence length="417" mass="47386">MVQEQTNSSMSKVKEDKLEYGFIQGLKHWWSRGNLAKAENEILSGLPFYPETNHKRIAEIKNVSISKSQYIHEFNVRNIETSKKEDEKHVVLVHGYGAALGLFIRNFEGLTEKPGVNLHALDLLGYGLSSRPKLPKQRGSTLEDVHNVEGFFIDSMEKWREESKIEKFNLIGHSFGGYLSALYALKYPQHVEKLVLVSPVGVERSQFDLSSPHSTTTKAEVQGPDIEQEIGLHNKKTDEPVEKSSSLHVPDENGYVDRVPNLPWLMDLMWKRNMSPFTLIRGLGPWGASMATNWSFRRFAFLEDHEMILKMHVYCYGTFAGKGSGEYALTRVLAPGALAKHPLLSRVPGNLKMPSLWMYGDVDWMSKEAGKFMTKKINETATPETKAEYKVVSGAGHHLYLDNPDEFNDDVYKFFGW</sequence>
<dbReference type="GO" id="GO:0055088">
    <property type="term" value="P:lipid homeostasis"/>
    <property type="evidence" value="ECO:0007669"/>
    <property type="project" value="TreeGrafter"/>
</dbReference>
<dbReference type="InterPro" id="IPR000073">
    <property type="entry name" value="AB_hydrolase_1"/>
</dbReference>
<dbReference type="GO" id="GO:0035965">
    <property type="term" value="P:cardiolipin acyl-chain remodeling"/>
    <property type="evidence" value="ECO:0007669"/>
    <property type="project" value="TreeGrafter"/>
</dbReference>
<evidence type="ECO:0000259" key="1">
    <source>
        <dbReference type="Pfam" id="PF00561"/>
    </source>
</evidence>
<accession>A0A061B577</accession>
<dbReference type="Gene3D" id="3.40.50.1820">
    <property type="entry name" value="alpha/beta hydrolase"/>
    <property type="match status" value="1"/>
</dbReference>
<dbReference type="VEuPathDB" id="FungiDB:BON22_3139"/>
<reference evidence="2" key="1">
    <citation type="journal article" date="2014" name="Genome Announc.">
        <title>Genome sequence of the yeast Cyberlindnera fabianii (Hansenula fabianii).</title>
        <authorList>
            <person name="Freel K.C."/>
            <person name="Sarilar V."/>
            <person name="Neuveglise C."/>
            <person name="Devillers H."/>
            <person name="Friedrich A."/>
            <person name="Schacherer J."/>
        </authorList>
    </citation>
    <scope>NUCLEOTIDE SEQUENCE</scope>
    <source>
        <strain evidence="2">YJS4271</strain>
    </source>
</reference>
<feature type="domain" description="AB hydrolase-1" evidence="1">
    <location>
        <begin position="88"/>
        <end position="224"/>
    </location>
</feature>
<dbReference type="PANTHER" id="PTHR42886">
    <property type="entry name" value="RE40534P-RELATED"/>
    <property type="match status" value="1"/>
</dbReference>
<evidence type="ECO:0000313" key="2">
    <source>
        <dbReference type="EMBL" id="CDR42831.1"/>
    </source>
</evidence>
<organism evidence="2">
    <name type="scientific">Cyberlindnera fabianii</name>
    <name type="common">Yeast</name>
    <name type="synonym">Hansenula fabianii</name>
    <dbReference type="NCBI Taxonomy" id="36022"/>
    <lineage>
        <taxon>Eukaryota</taxon>
        <taxon>Fungi</taxon>
        <taxon>Dikarya</taxon>
        <taxon>Ascomycota</taxon>
        <taxon>Saccharomycotina</taxon>
        <taxon>Saccharomycetes</taxon>
        <taxon>Phaffomycetales</taxon>
        <taxon>Phaffomycetaceae</taxon>
        <taxon>Cyberlindnera</taxon>
    </lineage>
</organism>
<gene>
    <name evidence="2" type="ORF">CYFA0S_10e02806g</name>
</gene>
<dbReference type="AlphaFoldDB" id="A0A061B577"/>
<dbReference type="GO" id="GO:0042171">
    <property type="term" value="F:lysophosphatidic acid acyltransferase activity"/>
    <property type="evidence" value="ECO:0007669"/>
    <property type="project" value="TreeGrafter"/>
</dbReference>